<dbReference type="InterPro" id="IPR039422">
    <property type="entry name" value="MarR/SlyA-like"/>
</dbReference>
<evidence type="ECO:0000256" key="6">
    <source>
        <dbReference type="SAM" id="MobiDB-lite"/>
    </source>
</evidence>
<accession>A0A096AEX9</accession>
<dbReference type="AlphaFoldDB" id="A0A096AEX9"/>
<dbReference type="EMBL" id="JRNS01000446">
    <property type="protein sequence ID" value="KGF45673.1"/>
    <property type="molecule type" value="Genomic_DNA"/>
</dbReference>
<dbReference type="InterPro" id="IPR055166">
    <property type="entry name" value="Transc_reg_Sar_Rot_HTH"/>
</dbReference>
<evidence type="ECO:0000313" key="9">
    <source>
        <dbReference type="Proteomes" id="UP000029578"/>
    </source>
</evidence>
<keyword evidence="4" id="KW-0238">DNA-binding</keyword>
<dbReference type="PANTHER" id="PTHR33164:SF5">
    <property type="entry name" value="ORGANIC HYDROPEROXIDE RESISTANCE TRANSCRIPTIONAL REGULATOR"/>
    <property type="match status" value="1"/>
</dbReference>
<keyword evidence="2" id="KW-0963">Cytoplasm</keyword>
<feature type="region of interest" description="Disordered" evidence="6">
    <location>
        <begin position="148"/>
        <end position="171"/>
    </location>
</feature>
<dbReference type="GO" id="GO:0005737">
    <property type="term" value="C:cytoplasm"/>
    <property type="evidence" value="ECO:0007669"/>
    <property type="project" value="UniProtKB-SubCell"/>
</dbReference>
<protein>
    <submittedName>
        <fullName evidence="8">MarR family transcriptional regulator</fullName>
    </submittedName>
</protein>
<dbReference type="Proteomes" id="UP000029578">
    <property type="component" value="Unassembled WGS sequence"/>
</dbReference>
<dbReference type="InterPro" id="IPR036390">
    <property type="entry name" value="WH_DNA-bd_sf"/>
</dbReference>
<comment type="subcellular location">
    <subcellularLocation>
        <location evidence="1">Cytoplasm</location>
    </subcellularLocation>
</comment>
<evidence type="ECO:0000256" key="3">
    <source>
        <dbReference type="ARBA" id="ARBA00023015"/>
    </source>
</evidence>
<gene>
    <name evidence="8" type="ORF">HMPREF0661_09520</name>
</gene>
<dbReference type="GO" id="GO:0003700">
    <property type="term" value="F:DNA-binding transcription factor activity"/>
    <property type="evidence" value="ECO:0007669"/>
    <property type="project" value="InterPro"/>
</dbReference>
<dbReference type="PANTHER" id="PTHR33164">
    <property type="entry name" value="TRANSCRIPTIONAL REGULATOR, MARR FAMILY"/>
    <property type="match status" value="1"/>
</dbReference>
<dbReference type="RefSeq" id="WP_036865877.1">
    <property type="nucleotide sequence ID" value="NZ_JRNS01000446.1"/>
</dbReference>
<keyword evidence="5" id="KW-0804">Transcription</keyword>
<keyword evidence="3" id="KW-0805">Transcription regulation</keyword>
<dbReference type="GO" id="GO:0003677">
    <property type="term" value="F:DNA binding"/>
    <property type="evidence" value="ECO:0007669"/>
    <property type="project" value="UniProtKB-KW"/>
</dbReference>
<evidence type="ECO:0000259" key="7">
    <source>
        <dbReference type="PROSITE" id="PS50995"/>
    </source>
</evidence>
<evidence type="ECO:0000313" key="8">
    <source>
        <dbReference type="EMBL" id="KGF45673.1"/>
    </source>
</evidence>
<feature type="domain" description="HTH marR-type" evidence="7">
    <location>
        <begin position="9"/>
        <end position="142"/>
    </location>
</feature>
<dbReference type="InterPro" id="IPR036388">
    <property type="entry name" value="WH-like_DNA-bd_sf"/>
</dbReference>
<evidence type="ECO:0000256" key="4">
    <source>
        <dbReference type="ARBA" id="ARBA00023125"/>
    </source>
</evidence>
<dbReference type="Gene3D" id="1.10.10.10">
    <property type="entry name" value="Winged helix-like DNA-binding domain superfamily/Winged helix DNA-binding domain"/>
    <property type="match status" value="1"/>
</dbReference>
<evidence type="ECO:0000256" key="2">
    <source>
        <dbReference type="ARBA" id="ARBA00022490"/>
    </source>
</evidence>
<comment type="caution">
    <text evidence="8">The sequence shown here is derived from an EMBL/GenBank/DDBJ whole genome shotgun (WGS) entry which is preliminary data.</text>
</comment>
<sequence length="171" mass="19940">MVYDQLKLQSQLCFRLYTASRLVTQTYYPLLEDLGITYPQYLVLMALWEEDNQKVMELAHRLYLDSNTMTPLVQRMAQLGLVNRVKGEKDGRETYVSLTEHGKQLQEKAKDIPSCMVGKLFESGEEMVQFKEIAADLDRLIARLSGQRSKEKEEAMAKMREERLASKRKRK</sequence>
<dbReference type="Pfam" id="PF22381">
    <property type="entry name" value="Staph_reg_Sar_Rot"/>
    <property type="match status" value="1"/>
</dbReference>
<evidence type="ECO:0000256" key="1">
    <source>
        <dbReference type="ARBA" id="ARBA00004496"/>
    </source>
</evidence>
<evidence type="ECO:0000256" key="5">
    <source>
        <dbReference type="ARBA" id="ARBA00023163"/>
    </source>
</evidence>
<dbReference type="SUPFAM" id="SSF46785">
    <property type="entry name" value="Winged helix' DNA-binding domain"/>
    <property type="match status" value="1"/>
</dbReference>
<organism evidence="8 9">
    <name type="scientific">Prevotella melaninogenica DNF00666</name>
    <dbReference type="NCBI Taxonomy" id="1401073"/>
    <lineage>
        <taxon>Bacteria</taxon>
        <taxon>Pseudomonadati</taxon>
        <taxon>Bacteroidota</taxon>
        <taxon>Bacteroidia</taxon>
        <taxon>Bacteroidales</taxon>
        <taxon>Prevotellaceae</taxon>
        <taxon>Prevotella</taxon>
    </lineage>
</organism>
<dbReference type="InterPro" id="IPR000835">
    <property type="entry name" value="HTH_MarR-typ"/>
</dbReference>
<name>A0A096AEX9_9BACT</name>
<reference evidence="8 9" key="1">
    <citation type="submission" date="2014-07" db="EMBL/GenBank/DDBJ databases">
        <authorList>
            <person name="McCorrison J."/>
            <person name="Sanka R."/>
            <person name="Torralba M."/>
            <person name="Gillis M."/>
            <person name="Haft D.H."/>
            <person name="Methe B."/>
            <person name="Sutton G."/>
            <person name="Nelson K.E."/>
        </authorList>
    </citation>
    <scope>NUCLEOTIDE SEQUENCE [LARGE SCALE GENOMIC DNA]</scope>
    <source>
        <strain evidence="8 9">DNF00666</strain>
    </source>
</reference>
<dbReference type="GO" id="GO:0006950">
    <property type="term" value="P:response to stress"/>
    <property type="evidence" value="ECO:0007669"/>
    <property type="project" value="TreeGrafter"/>
</dbReference>
<proteinExistence type="predicted"/>
<feature type="compositionally biased region" description="Basic and acidic residues" evidence="6">
    <location>
        <begin position="148"/>
        <end position="165"/>
    </location>
</feature>
<dbReference type="SMART" id="SM00347">
    <property type="entry name" value="HTH_MARR"/>
    <property type="match status" value="1"/>
</dbReference>
<dbReference type="PROSITE" id="PS50995">
    <property type="entry name" value="HTH_MARR_2"/>
    <property type="match status" value="1"/>
</dbReference>